<name>A0A167WKR2_PENCH</name>
<dbReference type="InterPro" id="IPR049326">
    <property type="entry name" value="Rhodopsin_dom_fungi"/>
</dbReference>
<dbReference type="Proteomes" id="UP000076449">
    <property type="component" value="Chromosome I"/>
</dbReference>
<accession>A0A167WKR2</accession>
<dbReference type="GO" id="GO:0016020">
    <property type="term" value="C:membrane"/>
    <property type="evidence" value="ECO:0007669"/>
    <property type="project" value="UniProtKB-SubCell"/>
</dbReference>
<evidence type="ECO:0000256" key="4">
    <source>
        <dbReference type="ARBA" id="ARBA00023136"/>
    </source>
</evidence>
<feature type="transmembrane region" description="Helical" evidence="6">
    <location>
        <begin position="62"/>
        <end position="81"/>
    </location>
</feature>
<feature type="transmembrane region" description="Helical" evidence="6">
    <location>
        <begin position="216"/>
        <end position="241"/>
    </location>
</feature>
<feature type="transmembrane region" description="Helical" evidence="6">
    <location>
        <begin position="136"/>
        <end position="158"/>
    </location>
</feature>
<feature type="transmembrane region" description="Helical" evidence="6">
    <location>
        <begin position="178"/>
        <end position="204"/>
    </location>
</feature>
<comment type="similarity">
    <text evidence="5">Belongs to the SAT4 family.</text>
</comment>
<evidence type="ECO:0000256" key="1">
    <source>
        <dbReference type="ARBA" id="ARBA00004141"/>
    </source>
</evidence>
<feature type="domain" description="Rhodopsin" evidence="7">
    <location>
        <begin position="41"/>
        <end position="278"/>
    </location>
</feature>
<reference evidence="8" key="1">
    <citation type="journal article" date="2014" name="Genome Announc.">
        <title>Complete sequencing and chromosome-scale genome assembly of the industrial progenitor strain P2niaD18 from the penicillin producer Penicillium chrysogenum.</title>
        <authorList>
            <person name="Specht T."/>
            <person name="Dahlmann T.A."/>
            <person name="Zadra I."/>
            <person name="Kurnsteiner H."/>
            <person name="Kuck U."/>
        </authorList>
    </citation>
    <scope>NUCLEOTIDE SEQUENCE [LARGE SCALE GENOMIC DNA]</scope>
    <source>
        <strain evidence="8">P2niaD18</strain>
    </source>
</reference>
<comment type="subcellular location">
    <subcellularLocation>
        <location evidence="1">Membrane</location>
        <topology evidence="1">Multi-pass membrane protein</topology>
    </subcellularLocation>
</comment>
<keyword evidence="2 6" id="KW-0812">Transmembrane</keyword>
<organism evidence="8">
    <name type="scientific">Penicillium chrysogenum</name>
    <name type="common">Penicillium notatum</name>
    <dbReference type="NCBI Taxonomy" id="5076"/>
    <lineage>
        <taxon>Eukaryota</taxon>
        <taxon>Fungi</taxon>
        <taxon>Dikarya</taxon>
        <taxon>Ascomycota</taxon>
        <taxon>Pezizomycotina</taxon>
        <taxon>Eurotiomycetes</taxon>
        <taxon>Eurotiomycetidae</taxon>
        <taxon>Eurotiales</taxon>
        <taxon>Aspergillaceae</taxon>
        <taxon>Penicillium</taxon>
        <taxon>Penicillium chrysogenum species complex</taxon>
    </lineage>
</organism>
<evidence type="ECO:0000259" key="7">
    <source>
        <dbReference type="Pfam" id="PF20684"/>
    </source>
</evidence>
<dbReference type="OMA" id="RIYHEYS"/>
<keyword evidence="4 6" id="KW-0472">Membrane</keyword>
<evidence type="ECO:0000313" key="8">
    <source>
        <dbReference type="EMBL" id="KZN91772.1"/>
    </source>
</evidence>
<dbReference type="PANTHER" id="PTHR33048">
    <property type="entry name" value="PTH11-LIKE INTEGRAL MEMBRANE PROTEIN (AFU_ORTHOLOGUE AFUA_5G11245)"/>
    <property type="match status" value="1"/>
</dbReference>
<evidence type="ECO:0000256" key="2">
    <source>
        <dbReference type="ARBA" id="ARBA00022692"/>
    </source>
</evidence>
<dbReference type="AlphaFoldDB" id="A0A167WKR2"/>
<feature type="transmembrane region" description="Helical" evidence="6">
    <location>
        <begin position="261"/>
        <end position="281"/>
    </location>
</feature>
<feature type="transmembrane region" description="Helical" evidence="6">
    <location>
        <begin position="101"/>
        <end position="124"/>
    </location>
</feature>
<dbReference type="PANTHER" id="PTHR33048:SF159">
    <property type="entry name" value="MEMBRANE PROTEIN, PUTATIVE (AFU_ORTHOLOGUE AFUA_5G02860)-RELATED"/>
    <property type="match status" value="1"/>
</dbReference>
<keyword evidence="3 6" id="KW-1133">Transmembrane helix</keyword>
<sequence>MHSMSLLERASGDASIDRSVQKWNYACQSLCIIGMTLFFGLRVYTRLFILSGFGKEDWTCTVAWFLGVCYSIIAILMGNYGGGLHWSDVPNENKIPFFKTIYVTMVMYGPTAYLTKLCLLWIMARVFSPFRKCVMFIKIFMGVMLAYYIPAVIVKIRICNPISKFWDQDIDGTCLDQASIIMADAVVSVVSDLIVLILPLPLTLSLQMSTKRKMRVMAILGAGGLAVAASIIRLVLIVFTGQSKDVSHAFMRINMLGNAEVSIGIICTCLPSLSAFIVRIYHEYSSNKATRESEYKMSTMRNQGASSRSKNQMSVLAADSDEDVLMYNAQGNPKIETTIHGNSEQGGSAKLSLGGIGVTRSVDVSTSMAPQ</sequence>
<protein>
    <recommendedName>
        <fullName evidence="7">Rhodopsin domain-containing protein</fullName>
    </recommendedName>
</protein>
<evidence type="ECO:0000256" key="6">
    <source>
        <dbReference type="SAM" id="Phobius"/>
    </source>
</evidence>
<gene>
    <name evidence="8" type="ORF">EN45_019130</name>
</gene>
<dbReference type="EMBL" id="CM002798">
    <property type="protein sequence ID" value="KZN91772.1"/>
    <property type="molecule type" value="Genomic_DNA"/>
</dbReference>
<proteinExistence type="inferred from homology"/>
<dbReference type="InterPro" id="IPR052337">
    <property type="entry name" value="SAT4-like"/>
</dbReference>
<evidence type="ECO:0000256" key="3">
    <source>
        <dbReference type="ARBA" id="ARBA00022989"/>
    </source>
</evidence>
<feature type="transmembrane region" description="Helical" evidence="6">
    <location>
        <begin position="23"/>
        <end position="41"/>
    </location>
</feature>
<evidence type="ECO:0000256" key="5">
    <source>
        <dbReference type="ARBA" id="ARBA00038359"/>
    </source>
</evidence>
<dbReference type="Pfam" id="PF20684">
    <property type="entry name" value="Fung_rhodopsin"/>
    <property type="match status" value="1"/>
</dbReference>